<keyword evidence="3 4" id="KW-0413">Isomerase</keyword>
<comment type="caution">
    <text evidence="5">The sequence shown here is derived from an EMBL/GenBank/DDBJ whole genome shotgun (WGS) entry which is preliminary data.</text>
</comment>
<reference evidence="6" key="1">
    <citation type="submission" date="2017-09" db="EMBL/GenBank/DDBJ databases">
        <title>Depth-based differentiation of microbial function through sediment-hosted aquifers and enrichment of novel symbionts in the deep terrestrial subsurface.</title>
        <authorList>
            <person name="Probst A.J."/>
            <person name="Ladd B."/>
            <person name="Jarett J.K."/>
            <person name="Geller-Mcgrath D.E."/>
            <person name="Sieber C.M.K."/>
            <person name="Emerson J.B."/>
            <person name="Anantharaman K."/>
            <person name="Thomas B.C."/>
            <person name="Malmstrom R."/>
            <person name="Stieglmeier M."/>
            <person name="Klingl A."/>
            <person name="Woyke T."/>
            <person name="Ryan C.M."/>
            <person name="Banfield J.F."/>
        </authorList>
    </citation>
    <scope>NUCLEOTIDE SEQUENCE [LARGE SCALE GENOMIC DNA]</scope>
</reference>
<comment type="pathway">
    <text evidence="4">Carbohydrate degradation; glycolysis; D-glyceraldehyde 3-phosphate and glycerone phosphate from D-glucose: step 2/4.</text>
</comment>
<dbReference type="Pfam" id="PF00342">
    <property type="entry name" value="PGI"/>
    <property type="match status" value="1"/>
</dbReference>
<dbReference type="GO" id="GO:0097367">
    <property type="term" value="F:carbohydrate derivative binding"/>
    <property type="evidence" value="ECO:0007669"/>
    <property type="project" value="InterPro"/>
</dbReference>
<dbReference type="EMBL" id="PFBW01000135">
    <property type="protein sequence ID" value="PIR77325.1"/>
    <property type="molecule type" value="Genomic_DNA"/>
</dbReference>
<protein>
    <recommendedName>
        <fullName evidence="4">Glucose-6-phosphate isomerase</fullName>
        <ecNumber evidence="4">5.3.1.9</ecNumber>
    </recommendedName>
</protein>
<dbReference type="PRINTS" id="PR00662">
    <property type="entry name" value="G6PISOMERASE"/>
</dbReference>
<evidence type="ECO:0000256" key="4">
    <source>
        <dbReference type="RuleBase" id="RU000612"/>
    </source>
</evidence>
<accession>A0A2M6P0S8</accession>
<feature type="non-terminal residue" evidence="5">
    <location>
        <position position="291"/>
    </location>
</feature>
<dbReference type="GO" id="GO:0006094">
    <property type="term" value="P:gluconeogenesis"/>
    <property type="evidence" value="ECO:0007669"/>
    <property type="project" value="UniProtKB-KW"/>
</dbReference>
<keyword evidence="1 4" id="KW-0312">Gluconeogenesis</keyword>
<dbReference type="InterPro" id="IPR001672">
    <property type="entry name" value="G6P_Isomerase"/>
</dbReference>
<dbReference type="EC" id="5.3.1.9" evidence="4"/>
<dbReference type="AlphaFoldDB" id="A0A2M6P0S8"/>
<gene>
    <name evidence="5" type="ORF">COU30_03120</name>
</gene>
<evidence type="ECO:0000256" key="3">
    <source>
        <dbReference type="ARBA" id="ARBA00023235"/>
    </source>
</evidence>
<dbReference type="CDD" id="cd05015">
    <property type="entry name" value="SIS_PGI_1"/>
    <property type="match status" value="1"/>
</dbReference>
<dbReference type="Proteomes" id="UP000228528">
    <property type="component" value="Unassembled WGS sequence"/>
</dbReference>
<dbReference type="GO" id="GO:0005829">
    <property type="term" value="C:cytosol"/>
    <property type="evidence" value="ECO:0007669"/>
    <property type="project" value="TreeGrafter"/>
</dbReference>
<dbReference type="SUPFAM" id="SSF53697">
    <property type="entry name" value="SIS domain"/>
    <property type="match status" value="1"/>
</dbReference>
<dbReference type="PANTHER" id="PTHR11469">
    <property type="entry name" value="GLUCOSE-6-PHOSPHATE ISOMERASE"/>
    <property type="match status" value="1"/>
</dbReference>
<evidence type="ECO:0000256" key="2">
    <source>
        <dbReference type="ARBA" id="ARBA00023152"/>
    </source>
</evidence>
<dbReference type="GO" id="GO:0006096">
    <property type="term" value="P:glycolytic process"/>
    <property type="evidence" value="ECO:0007669"/>
    <property type="project" value="UniProtKB-UniPathway"/>
</dbReference>
<dbReference type="Gene3D" id="3.40.50.10490">
    <property type="entry name" value="Glucose-6-phosphate isomerase like protein, domain 1"/>
    <property type="match status" value="2"/>
</dbReference>
<dbReference type="InterPro" id="IPR035476">
    <property type="entry name" value="SIS_PGI_1"/>
</dbReference>
<name>A0A2M6P0S8_9BACT</name>
<dbReference type="PANTHER" id="PTHR11469:SF1">
    <property type="entry name" value="GLUCOSE-6-PHOSPHATE ISOMERASE"/>
    <property type="match status" value="1"/>
</dbReference>
<comment type="catalytic activity">
    <reaction evidence="4">
        <text>alpha-D-glucose 6-phosphate = beta-D-fructose 6-phosphate</text>
        <dbReference type="Rhea" id="RHEA:11816"/>
        <dbReference type="ChEBI" id="CHEBI:57634"/>
        <dbReference type="ChEBI" id="CHEBI:58225"/>
        <dbReference type="EC" id="5.3.1.9"/>
    </reaction>
</comment>
<evidence type="ECO:0000256" key="1">
    <source>
        <dbReference type="ARBA" id="ARBA00022432"/>
    </source>
</evidence>
<comment type="similarity">
    <text evidence="4">Belongs to the GPI family.</text>
</comment>
<dbReference type="GO" id="GO:0004347">
    <property type="term" value="F:glucose-6-phosphate isomerase activity"/>
    <property type="evidence" value="ECO:0007669"/>
    <property type="project" value="UniProtKB-EC"/>
</dbReference>
<organism evidence="5 6">
    <name type="scientific">Candidatus Magasanikbacteria bacterium CG10_big_fil_rev_8_21_14_0_10_38_6</name>
    <dbReference type="NCBI Taxonomy" id="1974647"/>
    <lineage>
        <taxon>Bacteria</taxon>
        <taxon>Candidatus Magasanikiibacteriota</taxon>
    </lineage>
</organism>
<evidence type="ECO:0000313" key="6">
    <source>
        <dbReference type="Proteomes" id="UP000228528"/>
    </source>
</evidence>
<proteinExistence type="inferred from homology"/>
<dbReference type="PROSITE" id="PS51463">
    <property type="entry name" value="P_GLUCOSE_ISOMERASE_3"/>
    <property type="match status" value="1"/>
</dbReference>
<dbReference type="GO" id="GO:0048029">
    <property type="term" value="F:monosaccharide binding"/>
    <property type="evidence" value="ECO:0007669"/>
    <property type="project" value="TreeGrafter"/>
</dbReference>
<keyword evidence="2 4" id="KW-0324">Glycolysis</keyword>
<dbReference type="InterPro" id="IPR046348">
    <property type="entry name" value="SIS_dom_sf"/>
</dbReference>
<evidence type="ECO:0000313" key="5">
    <source>
        <dbReference type="EMBL" id="PIR77325.1"/>
    </source>
</evidence>
<dbReference type="GO" id="GO:0051156">
    <property type="term" value="P:glucose 6-phosphate metabolic process"/>
    <property type="evidence" value="ECO:0007669"/>
    <property type="project" value="TreeGrafter"/>
</dbReference>
<dbReference type="UniPathway" id="UPA00109">
    <property type="reaction ID" value="UER00181"/>
</dbReference>
<sequence>MLKLHTNNLHTISPDHGISKEKISAGSDVISPYLKKIHTRNQGFYTVIDDNILIEDIQTYTKKVQGKYTNIVVLAIGGSSLGTICLQQSLTHLFQNELPNQTMPKFHVLDNIDPVLMTEIQDIIELPKTLFIVVTKSGGTPETLSEYFYFRSLTDAAKLAAKEHFVFITDPEKGLLRKIATEQLIPAFAVPPTVGGRFSVQTAVSLLPAALIGIDIKELIKGCQSMRDKFLSESYEENLPFQMATMQYALNQKGKIMNVLMPYAQKLVRFADWYRQLLAESIGKEQNEAGQ</sequence>